<evidence type="ECO:0000313" key="2">
    <source>
        <dbReference type="EMBL" id="KAA8895397.1"/>
    </source>
</evidence>
<dbReference type="EMBL" id="VXIS01000268">
    <property type="protein sequence ID" value="KAA8895397.1"/>
    <property type="molecule type" value="Genomic_DNA"/>
</dbReference>
<protein>
    <submittedName>
        <fullName evidence="2">Uncharacterized protein</fullName>
    </submittedName>
</protein>
<evidence type="ECO:0000256" key="1">
    <source>
        <dbReference type="SAM" id="MobiDB-lite"/>
    </source>
</evidence>
<evidence type="ECO:0000313" key="3">
    <source>
        <dbReference type="Proteomes" id="UP000326924"/>
    </source>
</evidence>
<gene>
    <name evidence="2" type="ORF">FN846DRAFT_894204</name>
</gene>
<organism evidence="2 3">
    <name type="scientific">Sphaerosporella brunnea</name>
    <dbReference type="NCBI Taxonomy" id="1250544"/>
    <lineage>
        <taxon>Eukaryota</taxon>
        <taxon>Fungi</taxon>
        <taxon>Dikarya</taxon>
        <taxon>Ascomycota</taxon>
        <taxon>Pezizomycotina</taxon>
        <taxon>Pezizomycetes</taxon>
        <taxon>Pezizales</taxon>
        <taxon>Pyronemataceae</taxon>
        <taxon>Sphaerosporella</taxon>
    </lineage>
</organism>
<feature type="region of interest" description="Disordered" evidence="1">
    <location>
        <begin position="94"/>
        <end position="115"/>
    </location>
</feature>
<comment type="caution">
    <text evidence="2">The sequence shown here is derived from an EMBL/GenBank/DDBJ whole genome shotgun (WGS) entry which is preliminary data.</text>
</comment>
<accession>A0A5J5EJZ5</accession>
<reference evidence="2 3" key="1">
    <citation type="submission" date="2019-09" db="EMBL/GenBank/DDBJ databases">
        <title>Draft genome of the ectomycorrhizal ascomycete Sphaerosporella brunnea.</title>
        <authorList>
            <consortium name="DOE Joint Genome Institute"/>
            <person name="Benucci G.M."/>
            <person name="Marozzi G."/>
            <person name="Antonielli L."/>
            <person name="Sanchez S."/>
            <person name="Marco P."/>
            <person name="Wang X."/>
            <person name="Falini L.B."/>
            <person name="Barry K."/>
            <person name="Haridas S."/>
            <person name="Lipzen A."/>
            <person name="Labutti K."/>
            <person name="Grigoriev I.V."/>
            <person name="Murat C."/>
            <person name="Martin F."/>
            <person name="Albertini E."/>
            <person name="Donnini D."/>
            <person name="Bonito G."/>
        </authorList>
    </citation>
    <scope>NUCLEOTIDE SEQUENCE [LARGE SCALE GENOMIC DNA]</scope>
    <source>
        <strain evidence="2 3">Sb_GMNB300</strain>
    </source>
</reference>
<keyword evidence="3" id="KW-1185">Reference proteome</keyword>
<proteinExistence type="predicted"/>
<sequence length="144" mass="15654">MKNTTSAPSPQPFPSAAVTQLLASLRAAGRLPPDAVQEESPEVLAAGEALMQLYRETHPEENTACASTPSFPESKGYYTADEAGVAMLLNAAARSHSDEAPSHHLPARTPLAQPTQTAIRIYDHVKRHVSTQMADYHRQQARRL</sequence>
<dbReference type="AlphaFoldDB" id="A0A5J5EJZ5"/>
<dbReference type="Proteomes" id="UP000326924">
    <property type="component" value="Unassembled WGS sequence"/>
</dbReference>
<name>A0A5J5EJZ5_9PEZI</name>
<dbReference type="InParanoid" id="A0A5J5EJZ5"/>